<comment type="similarity">
    <text evidence="1">Belongs to the LDH2/MDH2 oxidoreductase family.</text>
</comment>
<evidence type="ECO:0000256" key="1">
    <source>
        <dbReference type="ARBA" id="ARBA00006056"/>
    </source>
</evidence>
<dbReference type="Pfam" id="PF02615">
    <property type="entry name" value="Ldh_2"/>
    <property type="match status" value="1"/>
</dbReference>
<dbReference type="PANTHER" id="PTHR11091">
    <property type="entry name" value="OXIDOREDUCTASE-RELATED"/>
    <property type="match status" value="1"/>
</dbReference>
<reference evidence="3" key="1">
    <citation type="submission" date="2015-07" db="EMBL/GenBank/DDBJ databases">
        <title>Draft Genome Sequences of Anaerolinea thermolimosa IMO-1, Bellilinea caldifistulae GOMI-1, Leptolinea tardivitalis YMTK-2, Levilinea saccharolytica KIBI-1,Longilinea arvoryzae KOME-1, Previously Described as Members of the Anaerolineaceae (Chloroflexi).</title>
        <authorList>
            <person name="Sekiguchi Y."/>
            <person name="Ohashi A."/>
            <person name="Matsuura N."/>
            <person name="Tourlousse M.D."/>
        </authorList>
    </citation>
    <scope>NUCLEOTIDE SEQUENCE [LARGE SCALE GENOMIC DNA]</scope>
    <source>
        <strain evidence="3">KOME-1</strain>
    </source>
</reference>
<dbReference type="PANTHER" id="PTHR11091:SF0">
    <property type="entry name" value="MALATE DEHYDROGENASE"/>
    <property type="match status" value="1"/>
</dbReference>
<dbReference type="InterPro" id="IPR043144">
    <property type="entry name" value="Mal/L-sulf/L-lact_DH-like_ah"/>
</dbReference>
<dbReference type="RefSeq" id="WP_075073005.1">
    <property type="nucleotide sequence ID" value="NZ_DF967972.1"/>
</dbReference>
<dbReference type="Proteomes" id="UP000055060">
    <property type="component" value="Unassembled WGS sequence"/>
</dbReference>
<accession>A0A0S7BFD8</accession>
<proteinExistence type="inferred from homology"/>
<sequence length="368" mass="40231">MDKNVPHIPVGTLRSFMKDVLLALGVPPDDAETCVDVIITSDLRGIESHGIGRLKYYYDRIKAGQHKVVTEIEVIREGPTTAVLDGHHGMGMVVAHKAMQMAIDKARTYGMGSVAVRNSTHFGIAGYYPLMAIREGMIGMAFTNARPATAPTFGVQPMLGTNPIAFGAPTDEECPFLYDGSTPISQRGKIEIKVREEKPIPSGWVIDQNNQPITDPNQVMTGLDKGLAAFLPLGGEGETLAGYKGYGLGTMVEILSASLQGGAFMYGLTGIAPDSSKQPFKLGHFFMAIDIEQFCPVDEFKRTTGEILRELRASTKAPGQTRIYTAGEKEYEKEKIIRRDGVPIIPNLQKEIKFLQSELGLSQYDFPF</sequence>
<keyword evidence="4" id="KW-1185">Reference proteome</keyword>
<protein>
    <submittedName>
        <fullName evidence="3">Malate/L-lactate dehydrogenase</fullName>
    </submittedName>
</protein>
<evidence type="ECO:0000313" key="3">
    <source>
        <dbReference type="EMBL" id="GAP13684.1"/>
    </source>
</evidence>
<dbReference type="OrthoDB" id="9769447at2"/>
<dbReference type="Gene3D" id="1.10.1530.10">
    <property type="match status" value="1"/>
</dbReference>
<keyword evidence="2" id="KW-0560">Oxidoreductase</keyword>
<gene>
    <name evidence="3" type="ORF">LARV_01439</name>
</gene>
<dbReference type="InterPro" id="IPR043143">
    <property type="entry name" value="Mal/L-sulf/L-lact_DH-like_NADP"/>
</dbReference>
<evidence type="ECO:0000313" key="4">
    <source>
        <dbReference type="Proteomes" id="UP000055060"/>
    </source>
</evidence>
<dbReference type="AlphaFoldDB" id="A0A0S7BFD8"/>
<dbReference type="EMBL" id="DF967972">
    <property type="protein sequence ID" value="GAP13684.1"/>
    <property type="molecule type" value="Genomic_DNA"/>
</dbReference>
<dbReference type="InterPro" id="IPR003767">
    <property type="entry name" value="Malate/L-lactate_DH-like"/>
</dbReference>
<name>A0A0S7BFD8_9CHLR</name>
<dbReference type="Gene3D" id="3.30.1370.60">
    <property type="entry name" value="Hypothetical oxidoreductase yiak, domain 2"/>
    <property type="match status" value="1"/>
</dbReference>
<dbReference type="STRING" id="360412.LARV_01439"/>
<evidence type="ECO:0000256" key="2">
    <source>
        <dbReference type="ARBA" id="ARBA00023002"/>
    </source>
</evidence>
<dbReference type="GO" id="GO:0016491">
    <property type="term" value="F:oxidoreductase activity"/>
    <property type="evidence" value="ECO:0007669"/>
    <property type="project" value="UniProtKB-KW"/>
</dbReference>
<organism evidence="3">
    <name type="scientific">Longilinea arvoryzae</name>
    <dbReference type="NCBI Taxonomy" id="360412"/>
    <lineage>
        <taxon>Bacteria</taxon>
        <taxon>Bacillati</taxon>
        <taxon>Chloroflexota</taxon>
        <taxon>Anaerolineae</taxon>
        <taxon>Anaerolineales</taxon>
        <taxon>Anaerolineaceae</taxon>
        <taxon>Longilinea</taxon>
    </lineage>
</organism>
<dbReference type="InterPro" id="IPR036111">
    <property type="entry name" value="Mal/L-sulfo/L-lacto_DH-like_sf"/>
</dbReference>
<dbReference type="SUPFAM" id="SSF89733">
    <property type="entry name" value="L-sulfolactate dehydrogenase-like"/>
    <property type="match status" value="1"/>
</dbReference>